<evidence type="ECO:0000256" key="3">
    <source>
        <dbReference type="ARBA" id="ARBA00022692"/>
    </source>
</evidence>
<dbReference type="PANTHER" id="PTHR13460:SF0">
    <property type="entry name" value="MALECTIN"/>
    <property type="match status" value="1"/>
</dbReference>
<comment type="subcellular location">
    <subcellularLocation>
        <location evidence="1">Endoplasmic reticulum membrane</location>
        <topology evidence="1">Single-pass type I membrane protein</topology>
    </subcellularLocation>
</comment>
<sequence length="255" mass="29464">MLKFLILSSLYTSLADVIYAVNCGGEEYVDSKGAIWSRDKDYEGGISVGLSESRYVRFTQDPYIYMTERQHHDDFIYSLPRLSPGKYVITLKFSEYFTIKNRRMFNIAIGSQIILTSMDVYEGIREPAAIDEFIPISINEKGLYWNGLHLPDAFRTDKIILKFIKIGSDYPRVSGILITNGTLEDTNYNGHIQKVMRYKQLVKNKQDISDKPLQFPKDHTVLNPITLMSVIYKYPLAIVFWTITLFMVLSKFVAY</sequence>
<dbReference type="Proteomes" id="UP000187209">
    <property type="component" value="Unassembled WGS sequence"/>
</dbReference>
<dbReference type="GO" id="GO:0030246">
    <property type="term" value="F:carbohydrate binding"/>
    <property type="evidence" value="ECO:0007669"/>
    <property type="project" value="InterPro"/>
</dbReference>
<dbReference type="OrthoDB" id="10013439at2759"/>
<feature type="domain" description="Malectin" evidence="12">
    <location>
        <begin position="17"/>
        <end position="176"/>
    </location>
</feature>
<evidence type="ECO:0000256" key="6">
    <source>
        <dbReference type="ARBA" id="ARBA00022989"/>
    </source>
</evidence>
<comment type="similarity">
    <text evidence="2">Belongs to the malectin family.</text>
</comment>
<dbReference type="Gene3D" id="2.60.120.430">
    <property type="entry name" value="Galactose-binding lectin"/>
    <property type="match status" value="1"/>
</dbReference>
<keyword evidence="3 10" id="KW-0812">Transmembrane</keyword>
<dbReference type="InterPro" id="IPR039155">
    <property type="entry name" value="MLEC"/>
</dbReference>
<dbReference type="GO" id="GO:0005789">
    <property type="term" value="C:endoplasmic reticulum membrane"/>
    <property type="evidence" value="ECO:0007669"/>
    <property type="project" value="UniProtKB-SubCell"/>
</dbReference>
<evidence type="ECO:0000313" key="13">
    <source>
        <dbReference type="EMBL" id="OMJ84664.1"/>
    </source>
</evidence>
<evidence type="ECO:0000256" key="4">
    <source>
        <dbReference type="ARBA" id="ARBA00022729"/>
    </source>
</evidence>
<evidence type="ECO:0000256" key="5">
    <source>
        <dbReference type="ARBA" id="ARBA00022824"/>
    </source>
</evidence>
<evidence type="ECO:0000256" key="10">
    <source>
        <dbReference type="SAM" id="Phobius"/>
    </source>
</evidence>
<organism evidence="13 14">
    <name type="scientific">Stentor coeruleus</name>
    <dbReference type="NCBI Taxonomy" id="5963"/>
    <lineage>
        <taxon>Eukaryota</taxon>
        <taxon>Sar</taxon>
        <taxon>Alveolata</taxon>
        <taxon>Ciliophora</taxon>
        <taxon>Postciliodesmatophora</taxon>
        <taxon>Heterotrichea</taxon>
        <taxon>Heterotrichida</taxon>
        <taxon>Stentoridae</taxon>
        <taxon>Stentor</taxon>
    </lineage>
</organism>
<protein>
    <recommendedName>
        <fullName evidence="12">Malectin domain-containing protein</fullName>
    </recommendedName>
</protein>
<keyword evidence="8" id="KW-0325">Glycoprotein</keyword>
<dbReference type="AlphaFoldDB" id="A0A1R2C6L4"/>
<keyword evidence="14" id="KW-1185">Reference proteome</keyword>
<evidence type="ECO:0000256" key="7">
    <source>
        <dbReference type="ARBA" id="ARBA00023136"/>
    </source>
</evidence>
<evidence type="ECO:0000256" key="8">
    <source>
        <dbReference type="ARBA" id="ARBA00023180"/>
    </source>
</evidence>
<proteinExistence type="inferred from homology"/>
<name>A0A1R2C6L4_9CILI</name>
<keyword evidence="6 10" id="KW-1133">Transmembrane helix</keyword>
<evidence type="ECO:0000256" key="1">
    <source>
        <dbReference type="ARBA" id="ARBA00004115"/>
    </source>
</evidence>
<evidence type="ECO:0000256" key="2">
    <source>
        <dbReference type="ARBA" id="ARBA00009141"/>
    </source>
</evidence>
<evidence type="ECO:0000259" key="12">
    <source>
        <dbReference type="Pfam" id="PF11721"/>
    </source>
</evidence>
<dbReference type="EMBL" id="MPUH01000262">
    <property type="protein sequence ID" value="OMJ84664.1"/>
    <property type="molecule type" value="Genomic_DNA"/>
</dbReference>
<dbReference type="InterPro" id="IPR021720">
    <property type="entry name" value="Malectin_dom"/>
</dbReference>
<evidence type="ECO:0000256" key="11">
    <source>
        <dbReference type="SAM" id="SignalP"/>
    </source>
</evidence>
<keyword evidence="5" id="KW-0256">Endoplasmic reticulum</keyword>
<feature type="transmembrane region" description="Helical" evidence="10">
    <location>
        <begin position="234"/>
        <end position="254"/>
    </location>
</feature>
<dbReference type="PANTHER" id="PTHR13460">
    <property type="match status" value="1"/>
</dbReference>
<evidence type="ECO:0000256" key="9">
    <source>
        <dbReference type="ARBA" id="ARBA00023277"/>
    </source>
</evidence>
<keyword evidence="4 11" id="KW-0732">Signal</keyword>
<keyword evidence="7 10" id="KW-0472">Membrane</keyword>
<dbReference type="Pfam" id="PF11721">
    <property type="entry name" value="Malectin"/>
    <property type="match status" value="1"/>
</dbReference>
<gene>
    <name evidence="13" type="ORF">SteCoe_14185</name>
</gene>
<evidence type="ECO:0000313" key="14">
    <source>
        <dbReference type="Proteomes" id="UP000187209"/>
    </source>
</evidence>
<feature type="signal peptide" evidence="11">
    <location>
        <begin position="1"/>
        <end position="20"/>
    </location>
</feature>
<reference evidence="13 14" key="1">
    <citation type="submission" date="2016-11" db="EMBL/GenBank/DDBJ databases">
        <title>The macronuclear genome of Stentor coeruleus: a giant cell with tiny introns.</title>
        <authorList>
            <person name="Slabodnick M."/>
            <person name="Ruby J.G."/>
            <person name="Reiff S.B."/>
            <person name="Swart E.C."/>
            <person name="Gosai S."/>
            <person name="Prabakaran S."/>
            <person name="Witkowska E."/>
            <person name="Larue G.E."/>
            <person name="Fisher S."/>
            <person name="Freeman R.M."/>
            <person name="Gunawardena J."/>
            <person name="Chu W."/>
            <person name="Stover N.A."/>
            <person name="Gregory B.D."/>
            <person name="Nowacki M."/>
            <person name="Derisi J."/>
            <person name="Roy S.W."/>
            <person name="Marshall W.F."/>
            <person name="Sood P."/>
        </authorList>
    </citation>
    <scope>NUCLEOTIDE SEQUENCE [LARGE SCALE GENOMIC DNA]</scope>
    <source>
        <strain evidence="13">WM001</strain>
    </source>
</reference>
<comment type="caution">
    <text evidence="13">The sequence shown here is derived from an EMBL/GenBank/DDBJ whole genome shotgun (WGS) entry which is preliminary data.</text>
</comment>
<keyword evidence="9" id="KW-0119">Carbohydrate metabolism</keyword>
<accession>A0A1R2C6L4</accession>
<feature type="chain" id="PRO_5012028726" description="Malectin domain-containing protein" evidence="11">
    <location>
        <begin position="21"/>
        <end position="255"/>
    </location>
</feature>